<accession>A0A3M6VLR7</accession>
<gene>
    <name evidence="2" type="ORF">DD237_002017</name>
    <name evidence="1" type="ORF">DD238_001136</name>
</gene>
<sequence>MFPSIKEKDQDQLRVKVLEVRYQHLEKSACAKTALYTIITCCLKISLHSCCSSRLSSSCSAHTSVQRSDRASGRSAVRIHFPGSKNIK</sequence>
<evidence type="ECO:0000313" key="4">
    <source>
        <dbReference type="Proteomes" id="UP000286097"/>
    </source>
</evidence>
<organism evidence="1 3">
    <name type="scientific">Peronospora effusa</name>
    <dbReference type="NCBI Taxonomy" id="542832"/>
    <lineage>
        <taxon>Eukaryota</taxon>
        <taxon>Sar</taxon>
        <taxon>Stramenopiles</taxon>
        <taxon>Oomycota</taxon>
        <taxon>Peronosporomycetes</taxon>
        <taxon>Peronosporales</taxon>
        <taxon>Peronosporaceae</taxon>
        <taxon>Peronospora</taxon>
    </lineage>
</organism>
<comment type="caution">
    <text evidence="1">The sequence shown here is derived from an EMBL/GenBank/DDBJ whole genome shotgun (WGS) entry which is preliminary data.</text>
</comment>
<dbReference type="Proteomes" id="UP000282087">
    <property type="component" value="Unassembled WGS sequence"/>
</dbReference>
<evidence type="ECO:0000313" key="2">
    <source>
        <dbReference type="EMBL" id="RQM13852.1"/>
    </source>
</evidence>
<dbReference type="Proteomes" id="UP000286097">
    <property type="component" value="Unassembled WGS sequence"/>
</dbReference>
<dbReference type="AlphaFoldDB" id="A0A3M6VLR7"/>
<proteinExistence type="predicted"/>
<protein>
    <submittedName>
        <fullName evidence="1">Uncharacterized protein</fullName>
    </submittedName>
</protein>
<dbReference type="EMBL" id="QLLG01000172">
    <property type="protein sequence ID" value="RMX67252.1"/>
    <property type="molecule type" value="Genomic_DNA"/>
</dbReference>
<keyword evidence="3" id="KW-1185">Reference proteome</keyword>
<dbReference type="VEuPathDB" id="FungiDB:DD237_002017"/>
<name>A0A3M6VLR7_9STRA</name>
<dbReference type="EMBL" id="QKXF01000232">
    <property type="protein sequence ID" value="RQM13852.1"/>
    <property type="molecule type" value="Genomic_DNA"/>
</dbReference>
<reference evidence="3 4" key="1">
    <citation type="submission" date="2018-06" db="EMBL/GenBank/DDBJ databases">
        <title>Comparative genomics of downy mildews reveals potential adaptations to biotrophy.</title>
        <authorList>
            <person name="Fletcher K."/>
            <person name="Klosterman S.J."/>
            <person name="Derevnina L."/>
            <person name="Martin F."/>
            <person name="Koike S."/>
            <person name="Reyes Chin-Wo S."/>
            <person name="Mou B."/>
            <person name="Michelmore R."/>
        </authorList>
    </citation>
    <scope>NUCLEOTIDE SEQUENCE [LARGE SCALE GENOMIC DNA]</scope>
    <source>
        <strain evidence="2 4">R13</strain>
        <strain evidence="1 3">R14</strain>
    </source>
</reference>
<evidence type="ECO:0000313" key="3">
    <source>
        <dbReference type="Proteomes" id="UP000282087"/>
    </source>
</evidence>
<evidence type="ECO:0000313" key="1">
    <source>
        <dbReference type="EMBL" id="RMX67252.1"/>
    </source>
</evidence>